<name>A0ABR7DP29_9BACT</name>
<dbReference type="SUPFAM" id="SSF53383">
    <property type="entry name" value="PLP-dependent transferases"/>
    <property type="match status" value="1"/>
</dbReference>
<dbReference type="RefSeq" id="WP_186929441.1">
    <property type="nucleotide sequence ID" value="NZ_JACOOJ010000010.1"/>
</dbReference>
<dbReference type="Gene3D" id="3.40.640.10">
    <property type="entry name" value="Type I PLP-dependent aspartate aminotransferase-like (Major domain)"/>
    <property type="match status" value="1"/>
</dbReference>
<dbReference type="PANTHER" id="PTHR46383:SF1">
    <property type="entry name" value="ASPARTATE AMINOTRANSFERASE"/>
    <property type="match status" value="1"/>
</dbReference>
<comment type="caution">
    <text evidence="7">The sequence shown here is derived from an EMBL/GenBank/DDBJ whole genome shotgun (WGS) entry which is preliminary data.</text>
</comment>
<dbReference type="Pfam" id="PF00155">
    <property type="entry name" value="Aminotran_1_2"/>
    <property type="match status" value="1"/>
</dbReference>
<reference evidence="7 8" key="1">
    <citation type="submission" date="2020-08" db="EMBL/GenBank/DDBJ databases">
        <title>Genome public.</title>
        <authorList>
            <person name="Liu C."/>
            <person name="Sun Q."/>
        </authorList>
    </citation>
    <scope>NUCLEOTIDE SEQUENCE [LARGE SCALE GENOMIC DNA]</scope>
    <source>
        <strain evidence="7 8">NSJ-79</strain>
    </source>
</reference>
<dbReference type="CDD" id="cd00609">
    <property type="entry name" value="AAT_like"/>
    <property type="match status" value="1"/>
</dbReference>
<gene>
    <name evidence="7" type="ORF">H8S65_07865</name>
</gene>
<feature type="domain" description="Aminotransferase class I/classII large" evidence="6">
    <location>
        <begin position="27"/>
        <end position="378"/>
    </location>
</feature>
<dbReference type="InterPro" id="IPR004839">
    <property type="entry name" value="Aminotransferase_I/II_large"/>
</dbReference>
<dbReference type="Proteomes" id="UP000651475">
    <property type="component" value="Unassembled WGS sequence"/>
</dbReference>
<evidence type="ECO:0000256" key="1">
    <source>
        <dbReference type="ARBA" id="ARBA00001933"/>
    </source>
</evidence>
<dbReference type="InterPro" id="IPR015421">
    <property type="entry name" value="PyrdxlP-dep_Trfase_major"/>
</dbReference>
<keyword evidence="3 7" id="KW-0032">Aminotransferase</keyword>
<dbReference type="GO" id="GO:0008483">
    <property type="term" value="F:transaminase activity"/>
    <property type="evidence" value="ECO:0007669"/>
    <property type="project" value="UniProtKB-KW"/>
</dbReference>
<evidence type="ECO:0000256" key="2">
    <source>
        <dbReference type="ARBA" id="ARBA00007441"/>
    </source>
</evidence>
<dbReference type="InterPro" id="IPR050596">
    <property type="entry name" value="AspAT/PAT-like"/>
</dbReference>
<evidence type="ECO:0000259" key="6">
    <source>
        <dbReference type="Pfam" id="PF00155"/>
    </source>
</evidence>
<dbReference type="PANTHER" id="PTHR46383">
    <property type="entry name" value="ASPARTATE AMINOTRANSFERASE"/>
    <property type="match status" value="1"/>
</dbReference>
<dbReference type="EMBL" id="JACOOJ010000010">
    <property type="protein sequence ID" value="MBC5632682.1"/>
    <property type="molecule type" value="Genomic_DNA"/>
</dbReference>
<dbReference type="Gene3D" id="3.90.1150.10">
    <property type="entry name" value="Aspartate Aminotransferase, domain 1"/>
    <property type="match status" value="1"/>
</dbReference>
<protein>
    <submittedName>
        <fullName evidence="7">Pyridoxal phosphate-dependent aminotransferase</fullName>
    </submittedName>
</protein>
<accession>A0ABR7DP29</accession>
<comment type="similarity">
    <text evidence="2">Belongs to the class-I pyridoxal-phosphate-dependent aminotransferase family.</text>
</comment>
<dbReference type="InterPro" id="IPR015424">
    <property type="entry name" value="PyrdxlP-dep_Trfase"/>
</dbReference>
<sequence length="387" mass="42919">MYLSDIAQSIKPSLTRHLFNLAKAYDDVIDFTLGDPDIPPHQAIKNAGCRAIQEGKTRYSQNAGLLELREVISQYYKRKEGLDYLPLSEIIVTVGAMEGLYLSLLSLLNPGDEVIIPAPYYVNYEQMVQMCHAKPIIVDNLDGEKLGFKVEDVEEAITDKTKVIIINTPSNPSGKIIPVGKIEALAALAKQYDLVIISDEVYKCLIYGDSKFKSIVEIEGMRERTILVNSLSKEFCMTGWRIGYVLAPAEVIAAMTKLQENVAACAPLPSQYAAIEALSGESDYSADMVNIFTKRRNIFVDGINKISKLSCEAPEATFYLMVDISETGMKSEEFAIALLKAVHVAVVPGITYGRSCDNYVRMAFTLGEDKIQEGIKRIQTFINQLSL</sequence>
<keyword evidence="8" id="KW-1185">Reference proteome</keyword>
<evidence type="ECO:0000256" key="4">
    <source>
        <dbReference type="ARBA" id="ARBA00022679"/>
    </source>
</evidence>
<keyword evidence="4" id="KW-0808">Transferase</keyword>
<keyword evidence="5" id="KW-0663">Pyridoxal phosphate</keyword>
<evidence type="ECO:0000256" key="3">
    <source>
        <dbReference type="ARBA" id="ARBA00022576"/>
    </source>
</evidence>
<dbReference type="InterPro" id="IPR015422">
    <property type="entry name" value="PyrdxlP-dep_Trfase_small"/>
</dbReference>
<evidence type="ECO:0000313" key="7">
    <source>
        <dbReference type="EMBL" id="MBC5632682.1"/>
    </source>
</evidence>
<evidence type="ECO:0000256" key="5">
    <source>
        <dbReference type="ARBA" id="ARBA00022898"/>
    </source>
</evidence>
<evidence type="ECO:0000313" key="8">
    <source>
        <dbReference type="Proteomes" id="UP000651475"/>
    </source>
</evidence>
<comment type="cofactor">
    <cofactor evidence="1">
        <name>pyridoxal 5'-phosphate</name>
        <dbReference type="ChEBI" id="CHEBI:597326"/>
    </cofactor>
</comment>
<organism evidence="7 8">
    <name type="scientific">Parabacteroides hominis</name>
    <dbReference type="NCBI Taxonomy" id="2763057"/>
    <lineage>
        <taxon>Bacteria</taxon>
        <taxon>Pseudomonadati</taxon>
        <taxon>Bacteroidota</taxon>
        <taxon>Bacteroidia</taxon>
        <taxon>Bacteroidales</taxon>
        <taxon>Tannerellaceae</taxon>
        <taxon>Parabacteroides</taxon>
    </lineage>
</organism>
<proteinExistence type="inferred from homology"/>